<sequence>MPTQLEDELSSTIPTPPPPSRRYVSFGRRGGEAGVYTSMPFKRGGVTLATKLPIVVQLNTIGDAQRLYHKLKHLFYNENDLPSRDLAQSVLNSTQYEKTMKMFDDSFGPGDICWWVIHGARSGIYTSSVEAFYSMKLERKIEFRFAYGFPSLSGAFNALLNSSSAPPNMVYDPNSNRAVSTEVLKTVMSNLPQILVHVKSGAGVVSYATRLRAAHDLLIILKKSPEEVEMIESELMSSASLQEFLAQVGNIVPDDIYLGCVWKLFHLEAGADVAKSSGYTSPVHTLVQCIH</sequence>
<reference evidence="2 3" key="1">
    <citation type="journal article" date="2023" name="Proc. Natl. Acad. Sci. U.S.A.">
        <title>A global phylogenomic analysis of the shiitake genus Lentinula.</title>
        <authorList>
            <person name="Sierra-Patev S."/>
            <person name="Min B."/>
            <person name="Naranjo-Ortiz M."/>
            <person name="Looney B."/>
            <person name="Konkel Z."/>
            <person name="Slot J.C."/>
            <person name="Sakamoto Y."/>
            <person name="Steenwyk J.L."/>
            <person name="Rokas A."/>
            <person name="Carro J."/>
            <person name="Camarero S."/>
            <person name="Ferreira P."/>
            <person name="Molpeceres G."/>
            <person name="Ruiz-Duenas F.J."/>
            <person name="Serrano A."/>
            <person name="Henrissat B."/>
            <person name="Drula E."/>
            <person name="Hughes K.W."/>
            <person name="Mata J.L."/>
            <person name="Ishikawa N.K."/>
            <person name="Vargas-Isla R."/>
            <person name="Ushijima S."/>
            <person name="Smith C.A."/>
            <person name="Donoghue J."/>
            <person name="Ahrendt S."/>
            <person name="Andreopoulos W."/>
            <person name="He G."/>
            <person name="LaButti K."/>
            <person name="Lipzen A."/>
            <person name="Ng V."/>
            <person name="Riley R."/>
            <person name="Sandor L."/>
            <person name="Barry K."/>
            <person name="Martinez A.T."/>
            <person name="Xiao Y."/>
            <person name="Gibbons J.G."/>
            <person name="Terashima K."/>
            <person name="Grigoriev I.V."/>
            <person name="Hibbett D."/>
        </authorList>
    </citation>
    <scope>NUCLEOTIDE SEQUENCE [LARGE SCALE GENOMIC DNA]</scope>
    <source>
        <strain evidence="2 3">TFB7810</strain>
    </source>
</reference>
<dbReference type="Proteomes" id="UP001142393">
    <property type="component" value="Unassembled WGS sequence"/>
</dbReference>
<feature type="region of interest" description="Disordered" evidence="1">
    <location>
        <begin position="1"/>
        <end position="21"/>
    </location>
</feature>
<comment type="caution">
    <text evidence="2">The sequence shown here is derived from an EMBL/GenBank/DDBJ whole genome shotgun (WGS) entry which is preliminary data.</text>
</comment>
<dbReference type="EMBL" id="JANVFU010000001">
    <property type="protein sequence ID" value="KAJ3751487.1"/>
    <property type="molecule type" value="Genomic_DNA"/>
</dbReference>
<dbReference type="AlphaFoldDB" id="A0A9W8PCS3"/>
<evidence type="ECO:0000256" key="1">
    <source>
        <dbReference type="SAM" id="MobiDB-lite"/>
    </source>
</evidence>
<accession>A0A9W8PCS3</accession>
<protein>
    <submittedName>
        <fullName evidence="2">Uncharacterized protein</fullName>
    </submittedName>
</protein>
<evidence type="ECO:0000313" key="3">
    <source>
        <dbReference type="Proteomes" id="UP001142393"/>
    </source>
</evidence>
<proteinExistence type="predicted"/>
<name>A0A9W8PCS3_9AGAR</name>
<evidence type="ECO:0000313" key="2">
    <source>
        <dbReference type="EMBL" id="KAJ3751487.1"/>
    </source>
</evidence>
<keyword evidence="3" id="KW-1185">Reference proteome</keyword>
<gene>
    <name evidence="2" type="ORF">DFH05DRAFT_1456289</name>
</gene>
<organism evidence="2 3">
    <name type="scientific">Lentinula detonsa</name>
    <dbReference type="NCBI Taxonomy" id="2804962"/>
    <lineage>
        <taxon>Eukaryota</taxon>
        <taxon>Fungi</taxon>
        <taxon>Dikarya</taxon>
        <taxon>Basidiomycota</taxon>
        <taxon>Agaricomycotina</taxon>
        <taxon>Agaricomycetes</taxon>
        <taxon>Agaricomycetidae</taxon>
        <taxon>Agaricales</taxon>
        <taxon>Marasmiineae</taxon>
        <taxon>Omphalotaceae</taxon>
        <taxon>Lentinula</taxon>
    </lineage>
</organism>